<dbReference type="InterPro" id="IPR051694">
    <property type="entry name" value="Immunoregulatory_rcpt-like"/>
</dbReference>
<dbReference type="HOGENOM" id="CLU_809016_0_0_1"/>
<dbReference type="GO" id="GO:0071944">
    <property type="term" value="C:cell periphery"/>
    <property type="evidence" value="ECO:0007669"/>
    <property type="project" value="UniProtKB-ARBA"/>
</dbReference>
<reference evidence="7" key="1">
    <citation type="submission" date="2011-10" db="EMBL/GenBank/DDBJ databases">
        <title>The Genome Sequence of Fusarium oxysporum HDV247.</title>
        <authorList>
            <consortium name="The Broad Institute Genome Sequencing Platform"/>
            <person name="Ma L.-J."/>
            <person name="Gale L.R."/>
            <person name="Schwartz D.C."/>
            <person name="Zhou S."/>
            <person name="Corby-Kistler H."/>
            <person name="Young S.K."/>
            <person name="Zeng Q."/>
            <person name="Gargeya S."/>
            <person name="Fitzgerald M."/>
            <person name="Haas B."/>
            <person name="Abouelleil A."/>
            <person name="Alvarado L."/>
            <person name="Arachchi H.M."/>
            <person name="Berlin A."/>
            <person name="Brown A."/>
            <person name="Chapman S.B."/>
            <person name="Chen Z."/>
            <person name="Dunbar C."/>
            <person name="Freedman E."/>
            <person name="Gearin G."/>
            <person name="Goldberg J."/>
            <person name="Griggs A."/>
            <person name="Gujja S."/>
            <person name="Heiman D."/>
            <person name="Howarth C."/>
            <person name="Larson L."/>
            <person name="Lui A."/>
            <person name="MacDonald P.J.P."/>
            <person name="Montmayeur A."/>
            <person name="Murphy C."/>
            <person name="Neiman D."/>
            <person name="Pearson M."/>
            <person name="Priest M."/>
            <person name="Roberts A."/>
            <person name="Saif S."/>
            <person name="Shea T."/>
            <person name="Shenoy N."/>
            <person name="Sisk P."/>
            <person name="Stolte C."/>
            <person name="Sykes S."/>
            <person name="Wortman J."/>
            <person name="Nusbaum C."/>
            <person name="Birren B."/>
        </authorList>
    </citation>
    <scope>NUCLEOTIDE SEQUENCE [LARGE SCALE GENOMIC DNA]</scope>
    <source>
        <strain evidence="7">HDV247</strain>
    </source>
</reference>
<dbReference type="GO" id="GO:0016020">
    <property type="term" value="C:membrane"/>
    <property type="evidence" value="ECO:0007669"/>
    <property type="project" value="UniProtKB-SubCell"/>
</dbReference>
<dbReference type="Proteomes" id="UP000030751">
    <property type="component" value="Unassembled WGS sequence"/>
</dbReference>
<keyword evidence="2 6" id="KW-0812">Transmembrane</keyword>
<dbReference type="PANTHER" id="PTHR15549">
    <property type="entry name" value="PAIRED IMMUNOGLOBULIN-LIKE TYPE 2 RECEPTOR"/>
    <property type="match status" value="1"/>
</dbReference>
<accession>W9NM33</accession>
<evidence type="ECO:0000256" key="4">
    <source>
        <dbReference type="ARBA" id="ARBA00023136"/>
    </source>
</evidence>
<feature type="transmembrane region" description="Helical" evidence="6">
    <location>
        <begin position="204"/>
        <end position="228"/>
    </location>
</feature>
<comment type="subcellular location">
    <subcellularLocation>
        <location evidence="1">Membrane</location>
        <topology evidence="1">Single-pass membrane protein</topology>
    </subcellularLocation>
</comment>
<keyword evidence="3 6" id="KW-1133">Transmembrane helix</keyword>
<evidence type="ECO:0000256" key="3">
    <source>
        <dbReference type="ARBA" id="ARBA00022989"/>
    </source>
</evidence>
<organism evidence="7">
    <name type="scientific">Fusarium oxysporum f. sp. pisi HDV247</name>
    <dbReference type="NCBI Taxonomy" id="1080344"/>
    <lineage>
        <taxon>Eukaryota</taxon>
        <taxon>Fungi</taxon>
        <taxon>Dikarya</taxon>
        <taxon>Ascomycota</taxon>
        <taxon>Pezizomycotina</taxon>
        <taxon>Sordariomycetes</taxon>
        <taxon>Hypocreomycetidae</taxon>
        <taxon>Hypocreales</taxon>
        <taxon>Nectriaceae</taxon>
        <taxon>Fusarium</taxon>
        <taxon>Fusarium oxysporum species complex</taxon>
    </lineage>
</organism>
<evidence type="ECO:0000313" key="7">
    <source>
        <dbReference type="EMBL" id="EXA33813.1"/>
    </source>
</evidence>
<protein>
    <submittedName>
        <fullName evidence="7">Uncharacterized protein</fullName>
    </submittedName>
</protein>
<dbReference type="OrthoDB" id="5039529at2759"/>
<evidence type="ECO:0000256" key="1">
    <source>
        <dbReference type="ARBA" id="ARBA00004167"/>
    </source>
</evidence>
<dbReference type="AlphaFoldDB" id="W9NM33"/>
<evidence type="ECO:0000256" key="6">
    <source>
        <dbReference type="SAM" id="Phobius"/>
    </source>
</evidence>
<gene>
    <name evidence="7" type="ORF">FOVG_15113</name>
</gene>
<dbReference type="EMBL" id="JH650984">
    <property type="protein sequence ID" value="EXA33813.1"/>
    <property type="molecule type" value="Genomic_DNA"/>
</dbReference>
<proteinExistence type="predicted"/>
<evidence type="ECO:0000256" key="5">
    <source>
        <dbReference type="SAM" id="MobiDB-lite"/>
    </source>
</evidence>
<sequence length="343" mass="36206">MTTDLHKPDPVPQPPAQKLARRDDIEKLISGTLTLTVAPDPTCGYGAFGQDWLCPLGGRCIWESGEINRAWCESGRPPATTCFDSTDYYDPAKCNIECQNNVYNVYCGSAVAPLCGTFAFSDGVLAYGCSISAFTILYDSITSLYPRELDTVVVVDGHQVTGGSMNSNSAITITKLVSATKTSGPIATSVPGSTSSSHRSGTNVGAIVGGVVGGLAVIVIAIIGFMFLRRRRGRRENGSGLDSGSSPQPQFIPNIQDMAQAGHQYDTVPVQSSPAPPYPKSPLVEAASPSSPHPTSLRVETASPSSPHPTSLFVEAPGPDTVWSHELDNGRTGHHRGSIQEMG</sequence>
<feature type="region of interest" description="Disordered" evidence="5">
    <location>
        <begin position="267"/>
        <end position="343"/>
    </location>
</feature>
<name>W9NM33_FUSOX</name>
<evidence type="ECO:0000256" key="2">
    <source>
        <dbReference type="ARBA" id="ARBA00022692"/>
    </source>
</evidence>
<keyword evidence="4 6" id="KW-0472">Membrane</keyword>
<reference evidence="7" key="2">
    <citation type="submission" date="2012-05" db="EMBL/GenBank/DDBJ databases">
        <title>Annotation of the Genome Sequence of Fusarium oxysporum HDV247.</title>
        <authorList>
            <consortium name="The Broad Institute Genomics Platform"/>
            <person name="Ma L.-J."/>
            <person name="Corby-Kistler H."/>
            <person name="Broz K."/>
            <person name="Gale L.R."/>
            <person name="Jonkers W."/>
            <person name="O'Donnell K."/>
            <person name="Ploetz R."/>
            <person name="Steinberg C."/>
            <person name="Schwartz D.C."/>
            <person name="VanEtten H."/>
            <person name="Zhou S."/>
            <person name="Young S.K."/>
            <person name="Zeng Q."/>
            <person name="Gargeya S."/>
            <person name="Fitzgerald M."/>
            <person name="Abouelleil A."/>
            <person name="Alvarado L."/>
            <person name="Chapman S.B."/>
            <person name="Gainer-Dewar J."/>
            <person name="Goldberg J."/>
            <person name="Griggs A."/>
            <person name="Gujja S."/>
            <person name="Hansen M."/>
            <person name="Howarth C."/>
            <person name="Imamovic A."/>
            <person name="Ireland A."/>
            <person name="Larimer J."/>
            <person name="McCowan C."/>
            <person name="Murphy C."/>
            <person name="Pearson M."/>
            <person name="Poon T.W."/>
            <person name="Priest M."/>
            <person name="Roberts A."/>
            <person name="Saif S."/>
            <person name="Shea T."/>
            <person name="Sykes S."/>
            <person name="Wortman J."/>
            <person name="Nusbaum C."/>
            <person name="Birren B."/>
        </authorList>
    </citation>
    <scope>NUCLEOTIDE SEQUENCE</scope>
    <source>
        <strain evidence="7">HDV247</strain>
    </source>
</reference>